<gene>
    <name evidence="11" type="ORF">QYE76_059026</name>
</gene>
<comment type="caution">
    <text evidence="11">The sequence shown here is derived from an EMBL/GenBank/DDBJ whole genome shotgun (WGS) entry which is preliminary data.</text>
</comment>
<dbReference type="Pfam" id="PF12796">
    <property type="entry name" value="Ank_2"/>
    <property type="match status" value="2"/>
</dbReference>
<dbReference type="AlphaFoldDB" id="A0AAD8WQG9"/>
<evidence type="ECO:0000256" key="7">
    <source>
        <dbReference type="PROSITE-ProRule" id="PRU00023"/>
    </source>
</evidence>
<dbReference type="EMBL" id="JAUUTY010000003">
    <property type="protein sequence ID" value="KAK1670867.1"/>
    <property type="molecule type" value="Genomic_DNA"/>
</dbReference>
<feature type="region of interest" description="Disordered" evidence="8">
    <location>
        <begin position="104"/>
        <end position="133"/>
    </location>
</feature>
<proteinExistence type="predicted"/>
<sequence length="680" mass="75420">MDSSQIVCVGGLDSTKCSMEWPADYSVETLALAIQEWPMNSQFDVSSLCLRLRRPSHCIRRVSKQERRKYPSVPFTDCLLYLFTLLSVVKPKGRYMAGVGTAVASSSGGGQGQPEMDKELRKAATSGDSTSMKDMVASRDPSILLGKTPQGNTCLHISSSYGHEGFCREVLLLEESLLKAVNLDEETPLIVAVRSGCISLAYFLLKRCREPRLRKTILQKDRFGFNALHHAILNGHKNLALYLIAEAPALSQATGKCNESPLFFAVRRNFTHIYDKLMQYPNCAYSGGQHGYNCLHAAVRNGDQALAQTIMDKHPELAREADMYSCSPIRDAVLFGKIDILRIMLEHDSTLGYEINSTGSPLLLAAADRGRVAAARELLKYCPDAPYSKEDGKTLLHVAALHNNAKFVEFVLKTPLLRRLVNVQDNEGKTALHYAVQECNPRVVVALLSHEDVDATLLDNSGFSAAWGLSGVMGNAKTLNWNEVMMLMSKANPQDAASLHNLHVKAMRETTEASRKDAKSLTQRYTTNTSLVAILITTITFAAAFTLPGGYSSAAGSEGLPIMSQKVSFKAFLISDTLAMCSSFAVAFICIVARWEDYEFLLYYRSFTKKLMWFAYMATTTAFSTGLYTVLSPRLHWLAIAICVLVALLPIFTWMLGEWPVLKLRFRLRKTFNSDLLDMV</sequence>
<dbReference type="Pfam" id="PF13962">
    <property type="entry name" value="PGG"/>
    <property type="match status" value="1"/>
</dbReference>
<dbReference type="InterPro" id="IPR026961">
    <property type="entry name" value="PGG_dom"/>
</dbReference>
<keyword evidence="2 9" id="KW-0812">Transmembrane</keyword>
<feature type="transmembrane region" description="Helical" evidence="9">
    <location>
        <begin position="613"/>
        <end position="631"/>
    </location>
</feature>
<feature type="domain" description="PGG" evidence="10">
    <location>
        <begin position="523"/>
        <end position="630"/>
    </location>
</feature>
<keyword evidence="4 9" id="KW-1133">Transmembrane helix</keyword>
<dbReference type="InterPro" id="IPR036770">
    <property type="entry name" value="Ankyrin_rpt-contain_sf"/>
</dbReference>
<evidence type="ECO:0000256" key="5">
    <source>
        <dbReference type="ARBA" id="ARBA00023043"/>
    </source>
</evidence>
<protein>
    <recommendedName>
        <fullName evidence="10">PGG domain-containing protein</fullName>
    </recommendedName>
</protein>
<dbReference type="GO" id="GO:0005886">
    <property type="term" value="C:plasma membrane"/>
    <property type="evidence" value="ECO:0007669"/>
    <property type="project" value="TreeGrafter"/>
</dbReference>
<evidence type="ECO:0000256" key="2">
    <source>
        <dbReference type="ARBA" id="ARBA00022692"/>
    </source>
</evidence>
<evidence type="ECO:0000313" key="12">
    <source>
        <dbReference type="Proteomes" id="UP001231189"/>
    </source>
</evidence>
<dbReference type="SUPFAM" id="SSF48403">
    <property type="entry name" value="Ankyrin repeat"/>
    <property type="match status" value="2"/>
</dbReference>
<evidence type="ECO:0000256" key="8">
    <source>
        <dbReference type="SAM" id="MobiDB-lite"/>
    </source>
</evidence>
<dbReference type="InterPro" id="IPR002110">
    <property type="entry name" value="Ankyrin_rpt"/>
</dbReference>
<evidence type="ECO:0000256" key="4">
    <source>
        <dbReference type="ARBA" id="ARBA00022989"/>
    </source>
</evidence>
<accession>A0AAD8WQG9</accession>
<evidence type="ECO:0000256" key="6">
    <source>
        <dbReference type="ARBA" id="ARBA00023136"/>
    </source>
</evidence>
<feature type="transmembrane region" description="Helical" evidence="9">
    <location>
        <begin position="531"/>
        <end position="551"/>
    </location>
</feature>
<feature type="transmembrane region" description="Helical" evidence="9">
    <location>
        <begin position="571"/>
        <end position="593"/>
    </location>
</feature>
<dbReference type="SMART" id="SM00248">
    <property type="entry name" value="ANK"/>
    <property type="match status" value="9"/>
</dbReference>
<evidence type="ECO:0000259" key="10">
    <source>
        <dbReference type="Pfam" id="PF13962"/>
    </source>
</evidence>
<feature type="transmembrane region" description="Helical" evidence="9">
    <location>
        <begin position="637"/>
        <end position="657"/>
    </location>
</feature>
<dbReference type="Proteomes" id="UP001231189">
    <property type="component" value="Unassembled WGS sequence"/>
</dbReference>
<name>A0AAD8WQG9_LOLMU</name>
<comment type="subcellular location">
    <subcellularLocation>
        <location evidence="1">Membrane</location>
        <topology evidence="1">Multi-pass membrane protein</topology>
    </subcellularLocation>
</comment>
<dbReference type="PANTHER" id="PTHR24186">
    <property type="entry name" value="PROTEIN PHOSPHATASE 1 REGULATORY SUBUNIT"/>
    <property type="match status" value="1"/>
</dbReference>
<feature type="repeat" description="ANK" evidence="7">
    <location>
        <begin position="427"/>
        <end position="460"/>
    </location>
</feature>
<evidence type="ECO:0000256" key="9">
    <source>
        <dbReference type="SAM" id="Phobius"/>
    </source>
</evidence>
<keyword evidence="5 7" id="KW-0040">ANK repeat</keyword>
<reference evidence="11" key="1">
    <citation type="submission" date="2023-07" db="EMBL/GenBank/DDBJ databases">
        <title>A chromosome-level genome assembly of Lolium multiflorum.</title>
        <authorList>
            <person name="Chen Y."/>
            <person name="Copetti D."/>
            <person name="Kolliker R."/>
            <person name="Studer B."/>
        </authorList>
    </citation>
    <scope>NUCLEOTIDE SEQUENCE</scope>
    <source>
        <strain evidence="11">02402/16</strain>
        <tissue evidence="11">Leaf</tissue>
    </source>
</reference>
<evidence type="ECO:0000313" key="11">
    <source>
        <dbReference type="EMBL" id="KAK1670867.1"/>
    </source>
</evidence>
<dbReference type="PROSITE" id="PS50088">
    <property type="entry name" value="ANK_REPEAT"/>
    <property type="match status" value="1"/>
</dbReference>
<dbReference type="PANTHER" id="PTHR24186:SF54">
    <property type="entry name" value="PGG DOMAIN-CONTAINING PROTEIN"/>
    <property type="match status" value="1"/>
</dbReference>
<evidence type="ECO:0000256" key="3">
    <source>
        <dbReference type="ARBA" id="ARBA00022737"/>
    </source>
</evidence>
<evidence type="ECO:0000256" key="1">
    <source>
        <dbReference type="ARBA" id="ARBA00004141"/>
    </source>
</evidence>
<organism evidence="11 12">
    <name type="scientific">Lolium multiflorum</name>
    <name type="common">Italian ryegrass</name>
    <name type="synonym">Lolium perenne subsp. multiflorum</name>
    <dbReference type="NCBI Taxonomy" id="4521"/>
    <lineage>
        <taxon>Eukaryota</taxon>
        <taxon>Viridiplantae</taxon>
        <taxon>Streptophyta</taxon>
        <taxon>Embryophyta</taxon>
        <taxon>Tracheophyta</taxon>
        <taxon>Spermatophyta</taxon>
        <taxon>Magnoliopsida</taxon>
        <taxon>Liliopsida</taxon>
        <taxon>Poales</taxon>
        <taxon>Poaceae</taxon>
        <taxon>BOP clade</taxon>
        <taxon>Pooideae</taxon>
        <taxon>Poodae</taxon>
        <taxon>Poeae</taxon>
        <taxon>Poeae Chloroplast Group 2 (Poeae type)</taxon>
        <taxon>Loliodinae</taxon>
        <taxon>Loliinae</taxon>
        <taxon>Lolium</taxon>
    </lineage>
</organism>
<keyword evidence="12" id="KW-1185">Reference proteome</keyword>
<dbReference type="Gene3D" id="1.25.40.20">
    <property type="entry name" value="Ankyrin repeat-containing domain"/>
    <property type="match status" value="1"/>
</dbReference>
<keyword evidence="3" id="KW-0677">Repeat</keyword>
<keyword evidence="6 9" id="KW-0472">Membrane</keyword>